<dbReference type="PANTHER" id="PTHR37285:SF5">
    <property type="entry name" value="SPORE WALL MATURATION PROTEIN DIT1"/>
    <property type="match status" value="1"/>
</dbReference>
<dbReference type="eggNOG" id="COG3207">
    <property type="taxonomic scope" value="Bacteria"/>
</dbReference>
<dbReference type="PANTHER" id="PTHR37285">
    <property type="entry name" value="SPORE WALL MATURATION PROTEIN DIT1"/>
    <property type="match status" value="1"/>
</dbReference>
<dbReference type="EMBL" id="CP000249">
    <property type="protein sequence ID" value="ABD12114.1"/>
    <property type="molecule type" value="Genomic_DNA"/>
</dbReference>
<organism evidence="1 2">
    <name type="scientific">Frankia casuarinae (strain DSM 45818 / CECT 9043 / HFP020203 / CcI3)</name>
    <dbReference type="NCBI Taxonomy" id="106370"/>
    <lineage>
        <taxon>Bacteria</taxon>
        <taxon>Bacillati</taxon>
        <taxon>Actinomycetota</taxon>
        <taxon>Actinomycetes</taxon>
        <taxon>Frankiales</taxon>
        <taxon>Frankiaceae</taxon>
        <taxon>Frankia</taxon>
    </lineage>
</organism>
<dbReference type="KEGG" id="fra:Francci3_2754"/>
<reference evidence="1 2" key="1">
    <citation type="journal article" date="2007" name="Genome Res.">
        <title>Genome characteristics of facultatively symbiotic Frankia sp. strains reflect host range and host plant biogeography.</title>
        <authorList>
            <person name="Normand P."/>
            <person name="Lapierre P."/>
            <person name="Tisa L.S."/>
            <person name="Gogarten J.P."/>
            <person name="Alloisio N."/>
            <person name="Bagnarol E."/>
            <person name="Bassi C.A."/>
            <person name="Berry A.M."/>
            <person name="Bickhart D.M."/>
            <person name="Choisne N."/>
            <person name="Couloux A."/>
            <person name="Cournoyer B."/>
            <person name="Cruveiller S."/>
            <person name="Daubin V."/>
            <person name="Demange N."/>
            <person name="Francino M.P."/>
            <person name="Goltsman E."/>
            <person name="Huang Y."/>
            <person name="Kopp O.R."/>
            <person name="Labarre L."/>
            <person name="Lapidus A."/>
            <person name="Lavire C."/>
            <person name="Marechal J."/>
            <person name="Martinez M."/>
            <person name="Mastronunzio J.E."/>
            <person name="Mullin B.C."/>
            <person name="Niemann J."/>
            <person name="Pujic P."/>
            <person name="Rawnsley T."/>
            <person name="Rouy Z."/>
            <person name="Schenowitz C."/>
            <person name="Sellstedt A."/>
            <person name="Tavares F."/>
            <person name="Tomkins J.P."/>
            <person name="Vallenet D."/>
            <person name="Valverde C."/>
            <person name="Wall L.G."/>
            <person name="Wang Y."/>
            <person name="Medigue C."/>
            <person name="Benson D.R."/>
        </authorList>
    </citation>
    <scope>NUCLEOTIDE SEQUENCE [LARGE SCALE GENOMIC DNA]</scope>
    <source>
        <strain evidence="2">DSM 45818 / CECT 9043 / CcI3</strain>
    </source>
</reference>
<dbReference type="AlphaFoldDB" id="Q2J9C8"/>
<gene>
    <name evidence="1" type="ordered locus">Francci3_2754</name>
</gene>
<proteinExistence type="predicted"/>
<dbReference type="STRING" id="106370.Francci3_2754"/>
<accession>Q2J9C8</accession>
<dbReference type="Pfam" id="PF05141">
    <property type="entry name" value="DIT1_PvcA"/>
    <property type="match status" value="1"/>
</dbReference>
<evidence type="ECO:0000313" key="1">
    <source>
        <dbReference type="EMBL" id="ABD12114.1"/>
    </source>
</evidence>
<keyword evidence="2" id="KW-1185">Reference proteome</keyword>
<dbReference type="OrthoDB" id="860574at2"/>
<dbReference type="InterPro" id="IPR017133">
    <property type="entry name" value="PvcA"/>
</dbReference>
<dbReference type="Proteomes" id="UP000001937">
    <property type="component" value="Chromosome"/>
</dbReference>
<dbReference type="Gene3D" id="3.30.60.140">
    <property type="match status" value="1"/>
</dbReference>
<dbReference type="PIRSF" id="PIRSF037196">
    <property type="entry name" value="Pyoverdine_chromoph_PvcA"/>
    <property type="match status" value="1"/>
</dbReference>
<sequence length="322" mass="36631">MPNETATEIIDLLFQFRRLSDPTEVCSAQPCELCFDIHRPKIEYWINQNEPIHFVILAFPAKSPNRQKVLGSLPDLAERIALDFLRSMCEHIGHFYEPGARITVCSDGHVFGDLISVSDEAISSYRSDLEALLVDIRAHNIDLYSLDDAFGAGDFTELRRKLEENYAATVAELRQQIATSPATKTQFNGIHRFVFEDLLVLRPETSRTQLRLASKDLAYQIVRRSNAWSRLVAEQFPSAVRLSIHPQPCHSEKIGIHMIRTRDNWLTPWHGVAMDDGNSVTLIKRSTAEKLNASVVWRNGRPSHFVAPHLMRTDSRVKETVS</sequence>
<dbReference type="RefSeq" id="WP_011437144.1">
    <property type="nucleotide sequence ID" value="NC_007777.1"/>
</dbReference>
<name>Q2J9C8_FRACC</name>
<protein>
    <submittedName>
        <fullName evidence="1">Pyoverdine biosynthesis</fullName>
    </submittedName>
</protein>
<dbReference type="InterPro" id="IPR007817">
    <property type="entry name" value="Isocyanide_synthase_DIT1"/>
</dbReference>
<evidence type="ECO:0000313" key="2">
    <source>
        <dbReference type="Proteomes" id="UP000001937"/>
    </source>
</evidence>
<dbReference type="HOGENOM" id="CLU_038280_0_0_11"/>